<evidence type="ECO:0000313" key="16">
    <source>
        <dbReference type="EMBL" id="CAD7423711.1"/>
    </source>
</evidence>
<evidence type="ECO:0000259" key="15">
    <source>
        <dbReference type="PROSITE" id="PS50986"/>
    </source>
</evidence>
<keyword evidence="6 13" id="KW-0472">Membrane</keyword>
<dbReference type="InterPro" id="IPR013980">
    <property type="entry name" value="MANSC_dom"/>
</dbReference>
<gene>
    <name evidence="16" type="ORF">TMSB3V08_LOCUS687</name>
</gene>
<dbReference type="PANTHER" id="PTHR19865">
    <property type="entry name" value="U3 SMALL NUCLEOLAR RNA INTERACTING PROTEIN 2"/>
    <property type="match status" value="1"/>
</dbReference>
<evidence type="ECO:0000256" key="5">
    <source>
        <dbReference type="ARBA" id="ARBA00022737"/>
    </source>
</evidence>
<dbReference type="InterPro" id="IPR019775">
    <property type="entry name" value="WD40_repeat_CS"/>
</dbReference>
<keyword evidence="13" id="KW-0812">Transmembrane</keyword>
<proteinExistence type="predicted"/>
<evidence type="ECO:0000256" key="2">
    <source>
        <dbReference type="ARBA" id="ARBA00004370"/>
    </source>
</evidence>
<dbReference type="Pfam" id="PF00400">
    <property type="entry name" value="WD40"/>
    <property type="match status" value="6"/>
</dbReference>
<feature type="repeat" description="WD" evidence="11">
    <location>
        <begin position="908"/>
        <end position="949"/>
    </location>
</feature>
<dbReference type="CDD" id="cd00112">
    <property type="entry name" value="LDLa"/>
    <property type="match status" value="1"/>
</dbReference>
<feature type="repeat" description="WD" evidence="11">
    <location>
        <begin position="775"/>
        <end position="816"/>
    </location>
</feature>
<evidence type="ECO:0000256" key="13">
    <source>
        <dbReference type="SAM" id="Phobius"/>
    </source>
</evidence>
<evidence type="ECO:0000256" key="10">
    <source>
        <dbReference type="PROSITE-ProRule" id="PRU00124"/>
    </source>
</evidence>
<dbReference type="InterPro" id="IPR001680">
    <property type="entry name" value="WD40_rpt"/>
</dbReference>
<dbReference type="InterPro" id="IPR036055">
    <property type="entry name" value="LDL_receptor-like_sf"/>
</dbReference>
<keyword evidence="4" id="KW-0732">Signal</keyword>
<evidence type="ECO:0000259" key="14">
    <source>
        <dbReference type="PROSITE" id="PS50948"/>
    </source>
</evidence>
<feature type="region of interest" description="Disordered" evidence="12">
    <location>
        <begin position="274"/>
        <end position="314"/>
    </location>
</feature>
<keyword evidence="5" id="KW-0677">Repeat</keyword>
<keyword evidence="9" id="KW-0539">Nucleus</keyword>
<evidence type="ECO:0000256" key="11">
    <source>
        <dbReference type="PROSITE-ProRule" id="PRU00221"/>
    </source>
</evidence>
<dbReference type="SMART" id="SM00192">
    <property type="entry name" value="LDLa"/>
    <property type="match status" value="1"/>
</dbReference>
<evidence type="ECO:0000256" key="7">
    <source>
        <dbReference type="ARBA" id="ARBA00023157"/>
    </source>
</evidence>
<dbReference type="PROSITE" id="PS00678">
    <property type="entry name" value="WD_REPEATS_1"/>
    <property type="match status" value="1"/>
</dbReference>
<keyword evidence="13" id="KW-1133">Transmembrane helix</keyword>
<accession>A0A7R9DZG6</accession>
<dbReference type="Pfam" id="PF00057">
    <property type="entry name" value="Ldl_recept_a"/>
    <property type="match status" value="1"/>
</dbReference>
<sequence>MLGPLQIYVYVLIATSIAHELIPNTAKTASIFKRSDLDLEMCAENFDVHLDKIIRTDDSLRMGARYLNEVDVSSRGDCLRLCCQTDSCDVFIFEEKSPGSCYLFHCGLPDDFKCKFTKHHNYTSAVLTINKHLNELESQIKLTKHEKDLNRLRKPQPDIQDGTSSVPPILTTTQFKVVPATSDSAAGRQCSRYQFECRGSGECIAIYNACDGIVQCPDGSDEGPELGCPGPALPPGTTAPAPTIVPGPVFLPSWNQEQAPPALKRPYERTELSGRYATDQKGPMQREPPQALPPRNEMYGREGEGYGGAAQWPDYQPRQQQYKQMGRDYQEEQKPSSSGHIFNHKSSGLMMVETDRKIASPSKMKVPAEEGPLPQYADNSHTDYKYYNRQPGPPPPWTSNNHGISTIISIGSVPDDYYYEDPQETGRTHGHPSGQHPLLQPEPAKALGQSLGEVQSGPDKPQGKDSIDVYVVRNPKQPSSTPVPTTATTVVPSVVKAKAPPGPIEIPEDTVEVELVVDKENNPRGAILSLALGLCITAIMAVLVGCRLRVVRRRLRRGGKSPYAHDADYLSAGVKKGTLPLERKPRLDEELDSEDEDVIPGPDVEPEDDSRETTQEKRLRLAKLYLSEIEQQESERLDSGAVDRATVAQRLKENVLEQSGRLRRTVADNYSGADTPNIAILRCKQHKLAITCMALSPDDKFLYSGSKDCNIVQWCLTKRQKERCILAVGKRKTPGHNKSILCLAVSSDSRFLVSGGLELLVHVWKADTLDHLHCFKGHKGPVTGLCFQRGSHTLFSSSRDRSVKIWNLDEMSYIETLLGHQSEVTSVDALQRERAVSSGGRDCTVRVWKVIEESQLIFNGHKGSIDAVKLINEDHFLSCGDDGQLCLWGSMKKKPLCVVPNAHGLSQDNGEPNWVCSIAAFVNTDLVASGSSDGHIRLWKCENGFKTLTPLFQVTVAGFVNALSFTSDGGHLVAGVGQEHRLGRWWRRPEARNSILIIPLMKT</sequence>
<dbReference type="PROSITE" id="PS50068">
    <property type="entry name" value="LDLRA_2"/>
    <property type="match status" value="1"/>
</dbReference>
<feature type="domain" description="Apple" evidence="14">
    <location>
        <begin position="42"/>
        <end position="127"/>
    </location>
</feature>
<dbReference type="InterPro" id="IPR003609">
    <property type="entry name" value="Pan_app"/>
</dbReference>
<feature type="transmembrane region" description="Helical" evidence="13">
    <location>
        <begin position="526"/>
        <end position="550"/>
    </location>
</feature>
<dbReference type="PROSITE" id="PS50082">
    <property type="entry name" value="WD_REPEATS_2"/>
    <property type="match status" value="5"/>
</dbReference>
<dbReference type="PROSITE" id="PS50294">
    <property type="entry name" value="WD_REPEATS_REGION"/>
    <property type="match status" value="3"/>
</dbReference>
<comment type="subcellular location">
    <subcellularLocation>
        <location evidence="2">Membrane</location>
    </subcellularLocation>
    <subcellularLocation>
        <location evidence="1">Nucleus</location>
    </subcellularLocation>
</comment>
<organism evidence="16">
    <name type="scientific">Timema monikensis</name>
    <dbReference type="NCBI Taxonomy" id="170555"/>
    <lineage>
        <taxon>Eukaryota</taxon>
        <taxon>Metazoa</taxon>
        <taxon>Ecdysozoa</taxon>
        <taxon>Arthropoda</taxon>
        <taxon>Hexapoda</taxon>
        <taxon>Insecta</taxon>
        <taxon>Pterygota</taxon>
        <taxon>Neoptera</taxon>
        <taxon>Polyneoptera</taxon>
        <taxon>Phasmatodea</taxon>
        <taxon>Timematodea</taxon>
        <taxon>Timematoidea</taxon>
        <taxon>Timematidae</taxon>
        <taxon>Timema</taxon>
    </lineage>
</organism>
<dbReference type="InterPro" id="IPR023415">
    <property type="entry name" value="LDLR_class-A_CS"/>
</dbReference>
<dbReference type="InterPro" id="IPR011106">
    <property type="entry name" value="MANSC_N"/>
</dbReference>
<feature type="repeat" description="WD" evidence="11">
    <location>
        <begin position="683"/>
        <end position="714"/>
    </location>
</feature>
<dbReference type="PROSITE" id="PS50986">
    <property type="entry name" value="MANSC"/>
    <property type="match status" value="1"/>
</dbReference>
<feature type="compositionally biased region" description="Acidic residues" evidence="12">
    <location>
        <begin position="589"/>
        <end position="610"/>
    </location>
</feature>
<dbReference type="CDD" id="cd00200">
    <property type="entry name" value="WD40"/>
    <property type="match status" value="1"/>
</dbReference>
<dbReference type="SMART" id="SM00765">
    <property type="entry name" value="MANEC"/>
    <property type="match status" value="1"/>
</dbReference>
<protein>
    <submittedName>
        <fullName evidence="16">Uncharacterized protein</fullName>
    </submittedName>
</protein>
<feature type="repeat" description="WD" evidence="11">
    <location>
        <begin position="817"/>
        <end position="850"/>
    </location>
</feature>
<feature type="domain" description="MANSC" evidence="15">
    <location>
        <begin position="48"/>
        <end position="125"/>
    </location>
</feature>
<evidence type="ECO:0000256" key="12">
    <source>
        <dbReference type="SAM" id="MobiDB-lite"/>
    </source>
</evidence>
<dbReference type="GO" id="GO:0034511">
    <property type="term" value="F:U3 snoRNA binding"/>
    <property type="evidence" value="ECO:0007669"/>
    <property type="project" value="InterPro"/>
</dbReference>
<feature type="region of interest" description="Disordered" evidence="12">
    <location>
        <begin position="415"/>
        <end position="441"/>
    </location>
</feature>
<dbReference type="Pfam" id="PF07502">
    <property type="entry name" value="MANEC"/>
    <property type="match status" value="1"/>
</dbReference>
<comment type="caution">
    <text evidence="10">Lacks conserved residue(s) required for the propagation of feature annotation.</text>
</comment>
<dbReference type="GO" id="GO:0032040">
    <property type="term" value="C:small-subunit processome"/>
    <property type="evidence" value="ECO:0007669"/>
    <property type="project" value="TreeGrafter"/>
</dbReference>
<keyword evidence="7" id="KW-1015">Disulfide bond</keyword>
<dbReference type="InterPro" id="IPR039241">
    <property type="entry name" value="Rrp9-like"/>
</dbReference>
<dbReference type="Gene3D" id="4.10.400.10">
    <property type="entry name" value="Low-density Lipoprotein Receptor"/>
    <property type="match status" value="1"/>
</dbReference>
<dbReference type="AlphaFoldDB" id="A0A7R9DZG6"/>
<dbReference type="InterPro" id="IPR015943">
    <property type="entry name" value="WD40/YVTN_repeat-like_dom_sf"/>
</dbReference>
<keyword evidence="8" id="KW-0325">Glycoprotein</keyword>
<dbReference type="InterPro" id="IPR036322">
    <property type="entry name" value="WD40_repeat_dom_sf"/>
</dbReference>
<evidence type="ECO:0000256" key="9">
    <source>
        <dbReference type="ARBA" id="ARBA00023242"/>
    </source>
</evidence>
<dbReference type="SMART" id="SM00320">
    <property type="entry name" value="WD40"/>
    <property type="match status" value="7"/>
</dbReference>
<evidence type="ECO:0000256" key="8">
    <source>
        <dbReference type="ARBA" id="ARBA00023180"/>
    </source>
</evidence>
<dbReference type="PRINTS" id="PR00320">
    <property type="entry name" value="GPROTEINBRPT"/>
</dbReference>
<keyword evidence="3 11" id="KW-0853">WD repeat</keyword>
<dbReference type="EMBL" id="OB792702">
    <property type="protein sequence ID" value="CAD7423711.1"/>
    <property type="molecule type" value="Genomic_DNA"/>
</dbReference>
<evidence type="ECO:0000256" key="3">
    <source>
        <dbReference type="ARBA" id="ARBA00022574"/>
    </source>
</evidence>
<dbReference type="GO" id="GO:0016020">
    <property type="term" value="C:membrane"/>
    <property type="evidence" value="ECO:0007669"/>
    <property type="project" value="UniProtKB-SubCell"/>
</dbReference>
<dbReference type="Gene3D" id="2.130.10.10">
    <property type="entry name" value="YVTN repeat-like/Quinoprotein amine dehydrogenase"/>
    <property type="match status" value="1"/>
</dbReference>
<dbReference type="FunFam" id="2.130.10.10:FF:000509">
    <property type="entry name" value="U3 small nucleolar RNA-interacting protein"/>
    <property type="match status" value="1"/>
</dbReference>
<feature type="region of interest" description="Disordered" evidence="12">
    <location>
        <begin position="587"/>
        <end position="615"/>
    </location>
</feature>
<evidence type="ECO:0000256" key="6">
    <source>
        <dbReference type="ARBA" id="ARBA00023136"/>
    </source>
</evidence>
<reference evidence="16" key="1">
    <citation type="submission" date="2020-11" db="EMBL/GenBank/DDBJ databases">
        <authorList>
            <person name="Tran Van P."/>
        </authorList>
    </citation>
    <scope>NUCLEOTIDE SEQUENCE</scope>
</reference>
<dbReference type="InterPro" id="IPR020472">
    <property type="entry name" value="WD40_PAC1"/>
</dbReference>
<dbReference type="SUPFAM" id="SSF57424">
    <property type="entry name" value="LDL receptor-like module"/>
    <property type="match status" value="1"/>
</dbReference>
<evidence type="ECO:0000256" key="1">
    <source>
        <dbReference type="ARBA" id="ARBA00004123"/>
    </source>
</evidence>
<dbReference type="PROSITE" id="PS50948">
    <property type="entry name" value="PAN"/>
    <property type="match status" value="1"/>
</dbReference>
<dbReference type="PROSITE" id="PS01209">
    <property type="entry name" value="LDLRA_1"/>
    <property type="match status" value="1"/>
</dbReference>
<feature type="repeat" description="WD" evidence="11">
    <location>
        <begin position="733"/>
        <end position="774"/>
    </location>
</feature>
<name>A0A7R9DZG6_9NEOP</name>
<evidence type="ECO:0000256" key="4">
    <source>
        <dbReference type="ARBA" id="ARBA00022729"/>
    </source>
</evidence>
<dbReference type="SUPFAM" id="SSF50978">
    <property type="entry name" value="WD40 repeat-like"/>
    <property type="match status" value="1"/>
</dbReference>
<dbReference type="PANTHER" id="PTHR19865:SF0">
    <property type="entry name" value="U3 SMALL NUCLEOLAR RNA-INTERACTING PROTEIN 2"/>
    <property type="match status" value="1"/>
</dbReference>
<dbReference type="InterPro" id="IPR002172">
    <property type="entry name" value="LDrepeatLR_classA_rpt"/>
</dbReference>